<evidence type="ECO:0000313" key="5">
    <source>
        <dbReference type="Proteomes" id="UP001302367"/>
    </source>
</evidence>
<dbReference type="Proteomes" id="UP001302367">
    <property type="component" value="Chromosome 4"/>
</dbReference>
<protein>
    <submittedName>
        <fullName evidence="2">Uncharacterized protein</fullName>
    </submittedName>
</protein>
<name>A0A2G5HN94_CERBT</name>
<evidence type="ECO:0000256" key="1">
    <source>
        <dbReference type="SAM" id="MobiDB-lite"/>
    </source>
</evidence>
<evidence type="ECO:0000313" key="2">
    <source>
        <dbReference type="EMBL" id="PIA93672.1"/>
    </source>
</evidence>
<sequence>MAPTAGFLAQSESKKRFFDRLGLDERNKLHRHLYSNMKAEAVEGWSRISANRNALIPQLRDDPSIEPPYSFGQVDEEAVQEEVMHIFKNARRDTRIMYELGRDREGDVEENWIIRWLLWHVFRYRDDRNVAAGRRRTTADGDEVDAASDATSEPASAADVVQAATLHAAATRNARSPPTTTQHVPAPAPAPAPVPLSAPQQAITESPDTPGSVAGTRFFDPVRDAFRT</sequence>
<keyword evidence="5" id="KW-1185">Reference proteome</keyword>
<evidence type="ECO:0000313" key="4">
    <source>
        <dbReference type="Proteomes" id="UP000230605"/>
    </source>
</evidence>
<dbReference type="AlphaFoldDB" id="A0A2G5HN94"/>
<accession>A0A2G5HN94</accession>
<feature type="compositionally biased region" description="Pro residues" evidence="1">
    <location>
        <begin position="186"/>
        <end position="196"/>
    </location>
</feature>
<feature type="region of interest" description="Disordered" evidence="1">
    <location>
        <begin position="134"/>
        <end position="157"/>
    </location>
</feature>
<proteinExistence type="predicted"/>
<reference evidence="2 4" key="1">
    <citation type="submission" date="2015-10" db="EMBL/GenBank/DDBJ databases">
        <title>The cercosporin biosynthetic gene cluster was horizontally transferred to several fungal lineages and shown to be expanded in Cercospora beticola based on microsynteny with recipient genomes.</title>
        <authorList>
            <person name="De Jonge R."/>
            <person name="Ebert M.K."/>
            <person name="Suttle J.C."/>
            <person name="Jurick Ii W.M."/>
            <person name="Secor G.A."/>
            <person name="Thomma B.P."/>
            <person name="Van De Peer Y."/>
            <person name="Bolton M.D."/>
        </authorList>
    </citation>
    <scope>NUCLEOTIDE SEQUENCE [LARGE SCALE GENOMIC DNA]</scope>
    <source>
        <strain evidence="2 4">09-40</strain>
    </source>
</reference>
<feature type="compositionally biased region" description="Low complexity" evidence="1">
    <location>
        <begin position="169"/>
        <end position="185"/>
    </location>
</feature>
<organism evidence="2 4">
    <name type="scientific">Cercospora beticola</name>
    <name type="common">Sugarbeet leaf spot fungus</name>
    <dbReference type="NCBI Taxonomy" id="122368"/>
    <lineage>
        <taxon>Eukaryota</taxon>
        <taxon>Fungi</taxon>
        <taxon>Dikarya</taxon>
        <taxon>Ascomycota</taxon>
        <taxon>Pezizomycotina</taxon>
        <taxon>Dothideomycetes</taxon>
        <taxon>Dothideomycetidae</taxon>
        <taxon>Mycosphaerellales</taxon>
        <taxon>Mycosphaerellaceae</taxon>
        <taxon>Cercospora</taxon>
    </lineage>
</organism>
<gene>
    <name evidence="2" type="ORF">CB0940_04676</name>
    <name evidence="3" type="ORF">RHO25_006569</name>
</gene>
<dbReference type="OrthoDB" id="4502478at2759"/>
<dbReference type="EMBL" id="LKMD01000105">
    <property type="protein sequence ID" value="PIA93672.1"/>
    <property type="molecule type" value="Genomic_DNA"/>
</dbReference>
<dbReference type="EMBL" id="CP134187">
    <property type="protein sequence ID" value="WPB01936.1"/>
    <property type="molecule type" value="Genomic_DNA"/>
</dbReference>
<feature type="region of interest" description="Disordered" evidence="1">
    <location>
        <begin position="169"/>
        <end position="228"/>
    </location>
</feature>
<dbReference type="Proteomes" id="UP000230605">
    <property type="component" value="Chromosome 4"/>
</dbReference>
<reference evidence="3 5" key="2">
    <citation type="submission" date="2023-09" db="EMBL/GenBank/DDBJ databases">
        <title>Complete-Gapless Cercospora beticola genome.</title>
        <authorList>
            <person name="Wyatt N.A."/>
            <person name="Spanner R.E."/>
            <person name="Bolton M.D."/>
        </authorList>
    </citation>
    <scope>NUCLEOTIDE SEQUENCE [LARGE SCALE GENOMIC DNA]</scope>
    <source>
        <strain evidence="3">Cb09-40</strain>
    </source>
</reference>
<evidence type="ECO:0000313" key="3">
    <source>
        <dbReference type="EMBL" id="WPB01936.1"/>
    </source>
</evidence>